<evidence type="ECO:0000256" key="1">
    <source>
        <dbReference type="ARBA" id="ARBA00023015"/>
    </source>
</evidence>
<dbReference type="SUPFAM" id="SSF48008">
    <property type="entry name" value="GntR ligand-binding domain-like"/>
    <property type="match status" value="1"/>
</dbReference>
<keyword evidence="3" id="KW-0804">Transcription</keyword>
<evidence type="ECO:0000256" key="3">
    <source>
        <dbReference type="ARBA" id="ARBA00023163"/>
    </source>
</evidence>
<feature type="domain" description="HTH gntR-type" evidence="4">
    <location>
        <begin position="10"/>
        <end position="77"/>
    </location>
</feature>
<dbReference type="PANTHER" id="PTHR43537">
    <property type="entry name" value="TRANSCRIPTIONAL REGULATOR, GNTR FAMILY"/>
    <property type="match status" value="1"/>
</dbReference>
<dbReference type="STRING" id="1121022.GCA_000376105_03855"/>
<dbReference type="InterPro" id="IPR008920">
    <property type="entry name" value="TF_FadR/GntR_C"/>
</dbReference>
<evidence type="ECO:0000313" key="6">
    <source>
        <dbReference type="Proteomes" id="UP000017837"/>
    </source>
</evidence>
<sequence length="243" mass="26837">MGTMETHLNLNMAARLLEAIGPAIIRGDYDQRPFPNEAESTDVFGVSRTVVREAVKSLMAKGLLDSRPRVGTQVQPVAKWNLLDADVMRWIVDSPNSDVFLREYADLRRGLEPMAAGLAAKLGSPSALSQIESAFADLKLAQSQDEKVSAIRRLHDGVIEGSGNLFYVRLQATMSVVFNRFAKDVLPTVVVNLDQYAAVINAIRARDINRAETAMRWLLDDESRSLEARRDSNPLADVRSVNG</sequence>
<name>V4PGZ9_9CAUL</name>
<dbReference type="GO" id="GO:0003677">
    <property type="term" value="F:DNA binding"/>
    <property type="evidence" value="ECO:0007669"/>
    <property type="project" value="UniProtKB-KW"/>
</dbReference>
<accession>V4PGZ9</accession>
<keyword evidence="2" id="KW-0238">DNA-binding</keyword>
<dbReference type="SMART" id="SM00895">
    <property type="entry name" value="FCD"/>
    <property type="match status" value="1"/>
</dbReference>
<dbReference type="Gene3D" id="1.10.10.10">
    <property type="entry name" value="Winged helix-like DNA-binding domain superfamily/Winged helix DNA-binding domain"/>
    <property type="match status" value="1"/>
</dbReference>
<dbReference type="AlphaFoldDB" id="V4PGZ9"/>
<dbReference type="Pfam" id="PF00392">
    <property type="entry name" value="GntR"/>
    <property type="match status" value="1"/>
</dbReference>
<reference evidence="5 6" key="1">
    <citation type="journal article" date="2014" name="Nature">
        <title>Sequential evolution of bacterial morphology by co-option of a developmental regulator.</title>
        <authorList>
            <person name="Jiang C."/>
            <person name="Brown P.J."/>
            <person name="Ducret A."/>
            <person name="Brun Y.V."/>
        </authorList>
    </citation>
    <scope>NUCLEOTIDE SEQUENCE [LARGE SCALE GENOMIC DNA]</scope>
    <source>
        <strain evidence="5 6">DSM 16100</strain>
    </source>
</reference>
<dbReference type="InterPro" id="IPR000524">
    <property type="entry name" value="Tscrpt_reg_HTH_GntR"/>
</dbReference>
<dbReference type="PRINTS" id="PR00035">
    <property type="entry name" value="HTHGNTR"/>
</dbReference>
<keyword evidence="1" id="KW-0805">Transcription regulation</keyword>
<dbReference type="InterPro" id="IPR036390">
    <property type="entry name" value="WH_DNA-bd_sf"/>
</dbReference>
<evidence type="ECO:0000259" key="4">
    <source>
        <dbReference type="PROSITE" id="PS50949"/>
    </source>
</evidence>
<evidence type="ECO:0000256" key="2">
    <source>
        <dbReference type="ARBA" id="ARBA00023125"/>
    </source>
</evidence>
<dbReference type="PROSITE" id="PS50949">
    <property type="entry name" value="HTH_GNTR"/>
    <property type="match status" value="1"/>
</dbReference>
<dbReference type="InterPro" id="IPR036388">
    <property type="entry name" value="WH-like_DNA-bd_sf"/>
</dbReference>
<dbReference type="InterPro" id="IPR011711">
    <property type="entry name" value="GntR_C"/>
</dbReference>
<dbReference type="GO" id="GO:0003700">
    <property type="term" value="F:DNA-binding transcription factor activity"/>
    <property type="evidence" value="ECO:0007669"/>
    <property type="project" value="InterPro"/>
</dbReference>
<dbReference type="SUPFAM" id="SSF46785">
    <property type="entry name" value="Winged helix' DNA-binding domain"/>
    <property type="match status" value="1"/>
</dbReference>
<comment type="caution">
    <text evidence="5">The sequence shown here is derived from an EMBL/GenBank/DDBJ whole genome shotgun (WGS) entry which is preliminary data.</text>
</comment>
<dbReference type="PATRIC" id="fig|1121022.4.peg.3758"/>
<dbReference type="EMBL" id="AWGB01000055">
    <property type="protein sequence ID" value="ESQ86489.1"/>
    <property type="molecule type" value="Genomic_DNA"/>
</dbReference>
<keyword evidence="6" id="KW-1185">Reference proteome</keyword>
<dbReference type="Pfam" id="PF07729">
    <property type="entry name" value="FCD"/>
    <property type="match status" value="1"/>
</dbReference>
<organism evidence="5 6">
    <name type="scientific">Asticcacaulis benevestitus DSM 16100 = ATCC BAA-896</name>
    <dbReference type="NCBI Taxonomy" id="1121022"/>
    <lineage>
        <taxon>Bacteria</taxon>
        <taxon>Pseudomonadati</taxon>
        <taxon>Pseudomonadota</taxon>
        <taxon>Alphaproteobacteria</taxon>
        <taxon>Caulobacterales</taxon>
        <taxon>Caulobacteraceae</taxon>
        <taxon>Asticcacaulis</taxon>
    </lineage>
</organism>
<protein>
    <recommendedName>
        <fullName evidence="4">HTH gntR-type domain-containing protein</fullName>
    </recommendedName>
</protein>
<evidence type="ECO:0000313" key="5">
    <source>
        <dbReference type="EMBL" id="ESQ86489.1"/>
    </source>
</evidence>
<proteinExistence type="predicted"/>
<dbReference type="Proteomes" id="UP000017837">
    <property type="component" value="Unassembled WGS sequence"/>
</dbReference>
<dbReference type="eggNOG" id="COG2186">
    <property type="taxonomic scope" value="Bacteria"/>
</dbReference>
<dbReference type="Gene3D" id="1.20.120.530">
    <property type="entry name" value="GntR ligand-binding domain-like"/>
    <property type="match status" value="1"/>
</dbReference>
<dbReference type="PANTHER" id="PTHR43537:SF44">
    <property type="entry name" value="GNTR FAMILY REGULATORY PROTEIN"/>
    <property type="match status" value="1"/>
</dbReference>
<gene>
    <name evidence="5" type="ORF">ABENE_18370</name>
</gene>